<feature type="transmembrane region" description="Helical" evidence="1">
    <location>
        <begin position="53"/>
        <end position="73"/>
    </location>
</feature>
<sequence length="159" mass="18084">MPRLLLLNNVLLLLCCSIYLGTGFSLVFFQLPIEPHLTVDNYQFIFVGPVTAATRFFTYMTIVMLLCGVIMLATEWLSGLRWVPVVTLAGIIATTVLTVSVILPLNGLLAQGITDPAKLKSIFHEWANLNRLRFVLWVVQWCAMSYWFYRLAWLARADQ</sequence>
<keyword evidence="1" id="KW-0472">Membrane</keyword>
<protein>
    <recommendedName>
        <fullName evidence="4">DUF1772 domain-containing protein</fullName>
    </recommendedName>
</protein>
<organism evidence="2 3">
    <name type="scientific">Acidisoma cellulosilyticum</name>
    <dbReference type="NCBI Taxonomy" id="2802395"/>
    <lineage>
        <taxon>Bacteria</taxon>
        <taxon>Pseudomonadati</taxon>
        <taxon>Pseudomonadota</taxon>
        <taxon>Alphaproteobacteria</taxon>
        <taxon>Acetobacterales</taxon>
        <taxon>Acidocellaceae</taxon>
        <taxon>Acidisoma</taxon>
    </lineage>
</organism>
<gene>
    <name evidence="2" type="ORF">ACELLULO517_22690</name>
</gene>
<feature type="transmembrane region" description="Helical" evidence="1">
    <location>
        <begin position="12"/>
        <end position="33"/>
    </location>
</feature>
<evidence type="ECO:0000256" key="1">
    <source>
        <dbReference type="SAM" id="Phobius"/>
    </source>
</evidence>
<dbReference type="RefSeq" id="WP_227309732.1">
    <property type="nucleotide sequence ID" value="NZ_JAESVA010000011.1"/>
</dbReference>
<dbReference type="EMBL" id="JAESVA010000011">
    <property type="protein sequence ID" value="MCB8883074.1"/>
    <property type="molecule type" value="Genomic_DNA"/>
</dbReference>
<proteinExistence type="predicted"/>
<dbReference type="AlphaFoldDB" id="A0A963Z5Q4"/>
<reference evidence="2 3" key="1">
    <citation type="journal article" date="2021" name="Microorganisms">
        <title>Acidisoma silvae sp. nov. and Acidisomacellulosilytica sp. nov., Two Acidophilic Bacteria Isolated from Decaying Wood, Hydrolyzing Cellulose and Producing Poly-3-hydroxybutyrate.</title>
        <authorList>
            <person name="Mieszkin S."/>
            <person name="Pouder E."/>
            <person name="Uroz S."/>
            <person name="Simon-Colin C."/>
            <person name="Alain K."/>
        </authorList>
    </citation>
    <scope>NUCLEOTIDE SEQUENCE [LARGE SCALE GENOMIC DNA]</scope>
    <source>
        <strain evidence="2 3">HW T5.17</strain>
    </source>
</reference>
<keyword evidence="1" id="KW-0812">Transmembrane</keyword>
<feature type="transmembrane region" description="Helical" evidence="1">
    <location>
        <begin position="85"/>
        <end position="114"/>
    </location>
</feature>
<evidence type="ECO:0000313" key="3">
    <source>
        <dbReference type="Proteomes" id="UP000721844"/>
    </source>
</evidence>
<keyword evidence="1" id="KW-1133">Transmembrane helix</keyword>
<comment type="caution">
    <text evidence="2">The sequence shown here is derived from an EMBL/GenBank/DDBJ whole genome shotgun (WGS) entry which is preliminary data.</text>
</comment>
<name>A0A963Z5Q4_9PROT</name>
<accession>A0A963Z5Q4</accession>
<evidence type="ECO:0008006" key="4">
    <source>
        <dbReference type="Google" id="ProtNLM"/>
    </source>
</evidence>
<feature type="transmembrane region" description="Helical" evidence="1">
    <location>
        <begin position="134"/>
        <end position="153"/>
    </location>
</feature>
<dbReference type="Proteomes" id="UP000721844">
    <property type="component" value="Unassembled WGS sequence"/>
</dbReference>
<keyword evidence="3" id="KW-1185">Reference proteome</keyword>
<evidence type="ECO:0000313" key="2">
    <source>
        <dbReference type="EMBL" id="MCB8883074.1"/>
    </source>
</evidence>